<evidence type="ECO:0000313" key="8">
    <source>
        <dbReference type="Proteomes" id="UP000010824"/>
    </source>
</evidence>
<dbReference type="Pfam" id="PF03706">
    <property type="entry name" value="LPG_synthase_TM"/>
    <property type="match status" value="1"/>
</dbReference>
<dbReference type="InParanoid" id="L0HEV2"/>
<protein>
    <recommendedName>
        <fullName evidence="9">Integral membrane protein</fullName>
    </recommendedName>
</protein>
<dbReference type="STRING" id="593750.Metfor_0783"/>
<dbReference type="RefSeq" id="WP_015284807.1">
    <property type="nucleotide sequence ID" value="NC_019943.1"/>
</dbReference>
<evidence type="ECO:0000256" key="4">
    <source>
        <dbReference type="ARBA" id="ARBA00022989"/>
    </source>
</evidence>
<keyword evidence="5 6" id="KW-0472">Membrane</keyword>
<dbReference type="PANTHER" id="PTHR37693">
    <property type="entry name" value="PHOSPHATIDYLGLYCEROL LYSYLTRANSFERASE"/>
    <property type="match status" value="1"/>
</dbReference>
<reference evidence="7 8" key="2">
    <citation type="journal article" date="2014" name="Genome Announc.">
        <title>Complete Genome Sequence of Methanoregula formicica SMSPT, a Mesophilic Hydrogenotrophic Methanogen Isolated from a Methanogenic Upflow Anaerobic Sludge Blanket Reactor.</title>
        <authorList>
            <person name="Yamamoto K."/>
            <person name="Tamaki H."/>
            <person name="Cadillo-Quiroz H."/>
            <person name="Imachi H."/>
            <person name="Kyrpides N."/>
            <person name="Woyke T."/>
            <person name="Goodwin L."/>
            <person name="Zinder S.H."/>
            <person name="Kamagata Y."/>
            <person name="Liu W.T."/>
        </authorList>
    </citation>
    <scope>NUCLEOTIDE SEQUENCE [LARGE SCALE GENOMIC DNA]</scope>
    <source>
        <strain evidence="8">DSM 22288 / NBRC 105244 / SMSP</strain>
    </source>
</reference>
<dbReference type="PANTHER" id="PTHR37693:SF1">
    <property type="entry name" value="INTEGRAL MEMBRANE PROTEIN"/>
    <property type="match status" value="1"/>
</dbReference>
<dbReference type="KEGG" id="mfo:Metfor_0783"/>
<evidence type="ECO:0000256" key="6">
    <source>
        <dbReference type="SAM" id="Phobius"/>
    </source>
</evidence>
<feature type="transmembrane region" description="Helical" evidence="6">
    <location>
        <begin position="155"/>
        <end position="175"/>
    </location>
</feature>
<dbReference type="EMBL" id="CP003167">
    <property type="protein sequence ID" value="AGB01843.1"/>
    <property type="molecule type" value="Genomic_DNA"/>
</dbReference>
<comment type="subcellular location">
    <subcellularLocation>
        <location evidence="1">Cell membrane</location>
        <topology evidence="1">Multi-pass membrane protein</topology>
    </subcellularLocation>
</comment>
<feature type="transmembrane region" description="Helical" evidence="6">
    <location>
        <begin position="40"/>
        <end position="60"/>
    </location>
</feature>
<keyword evidence="4 6" id="KW-1133">Transmembrane helix</keyword>
<feature type="transmembrane region" description="Helical" evidence="6">
    <location>
        <begin position="260"/>
        <end position="277"/>
    </location>
</feature>
<dbReference type="GO" id="GO:0005886">
    <property type="term" value="C:plasma membrane"/>
    <property type="evidence" value="ECO:0007669"/>
    <property type="project" value="UniProtKB-SubCell"/>
</dbReference>
<accession>L0HEV2</accession>
<feature type="transmembrane region" description="Helical" evidence="6">
    <location>
        <begin position="125"/>
        <end position="143"/>
    </location>
</feature>
<dbReference type="Proteomes" id="UP000010824">
    <property type="component" value="Chromosome"/>
</dbReference>
<sequence>MDKSQLKWLYISVGFSLAVLVVILLLTINENTITYLTQINPWFLLLAFLTHLLTMCFWAMRVKMMAGSLGYRVGFWYSLNLVFANLLASAITPAQAGGEPVRVHELYKANVPLGDATAVVIMERVLDGIALAALAAFSMIVLTDQWKQLGTVSEIMVFVTWIFVAGCLFLFYLAIRRPDVVKRVVARCTRWLTRTWENSRVESLLVRADKEIDNFQGSTIRFVHTAKGGLVWGMLFTLLYWVSEIITASLILVGLGQPPLILESFVIQLILAILMMLPLTPGSSGIAEVGATSMYALFLPAGVVGIFVVLWRIVLYYFNIALGILSSIIIVRREARACLEEGNCPPPPT</sequence>
<evidence type="ECO:0008006" key="9">
    <source>
        <dbReference type="Google" id="ProtNLM"/>
    </source>
</evidence>
<keyword evidence="8" id="KW-1185">Reference proteome</keyword>
<feature type="transmembrane region" description="Helical" evidence="6">
    <location>
        <begin position="314"/>
        <end position="331"/>
    </location>
</feature>
<dbReference type="OrthoDB" id="15513at2157"/>
<evidence type="ECO:0000256" key="5">
    <source>
        <dbReference type="ARBA" id="ARBA00023136"/>
    </source>
</evidence>
<dbReference type="GeneID" id="14310096"/>
<feature type="transmembrane region" description="Helical" evidence="6">
    <location>
        <begin position="230"/>
        <end position="254"/>
    </location>
</feature>
<evidence type="ECO:0000313" key="7">
    <source>
        <dbReference type="EMBL" id="AGB01843.1"/>
    </source>
</evidence>
<feature type="transmembrane region" description="Helical" evidence="6">
    <location>
        <begin position="289"/>
        <end position="308"/>
    </location>
</feature>
<dbReference type="InterPro" id="IPR022791">
    <property type="entry name" value="L-PG_synthase/AglD"/>
</dbReference>
<dbReference type="FunCoup" id="L0HEV2">
    <property type="interactions" value="1"/>
</dbReference>
<evidence type="ECO:0000256" key="1">
    <source>
        <dbReference type="ARBA" id="ARBA00004651"/>
    </source>
</evidence>
<dbReference type="NCBIfam" id="TIGR00374">
    <property type="entry name" value="flippase-like domain"/>
    <property type="match status" value="1"/>
</dbReference>
<gene>
    <name evidence="7" type="ordered locus">Metfor_0783</name>
</gene>
<feature type="transmembrane region" description="Helical" evidence="6">
    <location>
        <begin position="7"/>
        <end position="28"/>
    </location>
</feature>
<name>L0HEV2_METFS</name>
<evidence type="ECO:0000256" key="3">
    <source>
        <dbReference type="ARBA" id="ARBA00022692"/>
    </source>
</evidence>
<evidence type="ECO:0000256" key="2">
    <source>
        <dbReference type="ARBA" id="ARBA00022475"/>
    </source>
</evidence>
<organism evidence="7 8">
    <name type="scientific">Methanoregula formicica (strain DSM 22288 / NBRC 105244 / SMSP)</name>
    <dbReference type="NCBI Taxonomy" id="593750"/>
    <lineage>
        <taxon>Archaea</taxon>
        <taxon>Methanobacteriati</taxon>
        <taxon>Methanobacteriota</taxon>
        <taxon>Stenosarchaea group</taxon>
        <taxon>Methanomicrobia</taxon>
        <taxon>Methanomicrobiales</taxon>
        <taxon>Methanoregulaceae</taxon>
        <taxon>Methanoregula</taxon>
    </lineage>
</organism>
<dbReference type="HOGENOM" id="CLU_039146_1_0_2"/>
<proteinExistence type="predicted"/>
<dbReference type="eggNOG" id="arCOG00899">
    <property type="taxonomic scope" value="Archaea"/>
</dbReference>
<dbReference type="AlphaFoldDB" id="L0HEV2"/>
<keyword evidence="2" id="KW-1003">Cell membrane</keyword>
<keyword evidence="3 6" id="KW-0812">Transmembrane</keyword>
<reference evidence="8" key="1">
    <citation type="submission" date="2011-12" db="EMBL/GenBank/DDBJ databases">
        <title>Complete sequence of Methanoregula formicicum SMSP.</title>
        <authorList>
            <person name="Lucas S."/>
            <person name="Han J."/>
            <person name="Lapidus A."/>
            <person name="Cheng J.-F."/>
            <person name="Goodwin L."/>
            <person name="Pitluck S."/>
            <person name="Peters L."/>
            <person name="Ovchinnikova G."/>
            <person name="Teshima H."/>
            <person name="Detter J.C."/>
            <person name="Han C."/>
            <person name="Tapia R."/>
            <person name="Land M."/>
            <person name="Hauser L."/>
            <person name="Kyrpides N."/>
            <person name="Ivanova N."/>
            <person name="Pagani I."/>
            <person name="Imachi H."/>
            <person name="Tamaki H."/>
            <person name="Sekiguchi Y."/>
            <person name="Kamagata Y."/>
            <person name="Cadillo-Quiroz H."/>
            <person name="Zinder S."/>
            <person name="Liu W.-T."/>
            <person name="Woyke T."/>
        </authorList>
    </citation>
    <scope>NUCLEOTIDE SEQUENCE [LARGE SCALE GENOMIC DNA]</scope>
    <source>
        <strain evidence="8">DSM 22288 / NBRC 105244 / SMSP</strain>
    </source>
</reference>